<evidence type="ECO:0000256" key="4">
    <source>
        <dbReference type="ARBA" id="ARBA00022980"/>
    </source>
</evidence>
<dbReference type="SUPFAM" id="SSF53137">
    <property type="entry name" value="Translational machinery components"/>
    <property type="match status" value="1"/>
</dbReference>
<dbReference type="PANTHER" id="PTHR12899:SF3">
    <property type="entry name" value="LARGE RIBOSOMAL SUBUNIT PROTEIN UL18M"/>
    <property type="match status" value="1"/>
</dbReference>
<dbReference type="InterPro" id="IPR057268">
    <property type="entry name" value="Ribosomal_L18"/>
</dbReference>
<dbReference type="OrthoDB" id="9810939at2"/>
<evidence type="ECO:0000256" key="3">
    <source>
        <dbReference type="ARBA" id="ARBA00022884"/>
    </source>
</evidence>
<accession>A0A2K9BUD5</accession>
<name>A0A2K9BUD5_9MOLU</name>
<proteinExistence type="inferred from homology"/>
<evidence type="ECO:0000256" key="6">
    <source>
        <dbReference type="ARBA" id="ARBA00035197"/>
    </source>
</evidence>
<dbReference type="GO" id="GO:0006412">
    <property type="term" value="P:translation"/>
    <property type="evidence" value="ECO:0007669"/>
    <property type="project" value="UniProtKB-UniRule"/>
</dbReference>
<dbReference type="InterPro" id="IPR005484">
    <property type="entry name" value="Ribosomal_uL18_bac/plant/anim"/>
</dbReference>
<dbReference type="AlphaFoldDB" id="A0A2K9BUD5"/>
<comment type="subunit">
    <text evidence="7">Part of the 50S ribosomal subunit; part of the 5S rRNA/L5/L18/L25 subcomplex. Contacts the 5S and 23S rRNAs.</text>
</comment>
<reference evidence="8 9" key="1">
    <citation type="submission" date="2017-12" db="EMBL/GenBank/DDBJ databases">
        <title>Mesoplasma syrphidae YJS, Complete Genome.</title>
        <authorList>
            <person name="Knight T.F."/>
            <person name="Citino T."/>
            <person name="Rubinstein R."/>
            <person name="Neuschaefer Z."/>
        </authorList>
    </citation>
    <scope>NUCLEOTIDE SEQUENCE [LARGE SCALE GENOMIC DNA]</scope>
    <source>
        <strain evidence="8 9">YJS</strain>
    </source>
</reference>
<dbReference type="GO" id="GO:1990904">
    <property type="term" value="C:ribonucleoprotein complex"/>
    <property type="evidence" value="ECO:0007669"/>
    <property type="project" value="UniProtKB-KW"/>
</dbReference>
<dbReference type="GO" id="GO:0008097">
    <property type="term" value="F:5S rRNA binding"/>
    <property type="evidence" value="ECO:0007669"/>
    <property type="project" value="TreeGrafter"/>
</dbReference>
<keyword evidence="5 7" id="KW-0687">Ribonucleoprotein</keyword>
<dbReference type="FunFam" id="3.30.420.100:FF:000001">
    <property type="entry name" value="50S ribosomal protein L18"/>
    <property type="match status" value="1"/>
</dbReference>
<gene>
    <name evidence="7" type="primary">rplR</name>
    <name evidence="8" type="ORF">CXP39_00650</name>
</gene>
<dbReference type="Proteomes" id="UP000233419">
    <property type="component" value="Chromosome"/>
</dbReference>
<evidence type="ECO:0000256" key="2">
    <source>
        <dbReference type="ARBA" id="ARBA00022730"/>
    </source>
</evidence>
<dbReference type="EMBL" id="CP025257">
    <property type="protein sequence ID" value="AUF83320.1"/>
    <property type="molecule type" value="Genomic_DNA"/>
</dbReference>
<dbReference type="RefSeq" id="WP_027048425.1">
    <property type="nucleotide sequence ID" value="NZ_CP025257.1"/>
</dbReference>
<dbReference type="GO" id="GO:0005840">
    <property type="term" value="C:ribosome"/>
    <property type="evidence" value="ECO:0007669"/>
    <property type="project" value="UniProtKB-KW"/>
</dbReference>
<dbReference type="Pfam" id="PF00861">
    <property type="entry name" value="Ribosomal_L18p"/>
    <property type="match status" value="1"/>
</dbReference>
<keyword evidence="4 7" id="KW-0689">Ribosomal protein</keyword>
<comment type="similarity">
    <text evidence="1 7">Belongs to the universal ribosomal protein uL18 family.</text>
</comment>
<evidence type="ECO:0000313" key="8">
    <source>
        <dbReference type="EMBL" id="AUF83320.1"/>
    </source>
</evidence>
<dbReference type="PANTHER" id="PTHR12899">
    <property type="entry name" value="39S RIBOSOMAL PROTEIN L18, MITOCHONDRIAL"/>
    <property type="match status" value="1"/>
</dbReference>
<organism evidence="8 9">
    <name type="scientific">Mesoplasma syrphidae</name>
    <dbReference type="NCBI Taxonomy" id="225999"/>
    <lineage>
        <taxon>Bacteria</taxon>
        <taxon>Bacillati</taxon>
        <taxon>Mycoplasmatota</taxon>
        <taxon>Mollicutes</taxon>
        <taxon>Entomoplasmatales</taxon>
        <taxon>Entomoplasmataceae</taxon>
        <taxon>Mesoplasma</taxon>
    </lineage>
</organism>
<evidence type="ECO:0000313" key="9">
    <source>
        <dbReference type="Proteomes" id="UP000233419"/>
    </source>
</evidence>
<dbReference type="CDD" id="cd00432">
    <property type="entry name" value="Ribosomal_L18_L5e"/>
    <property type="match status" value="1"/>
</dbReference>
<dbReference type="InterPro" id="IPR004389">
    <property type="entry name" value="Ribosomal_uL18_bac-type"/>
</dbReference>
<evidence type="ECO:0000256" key="1">
    <source>
        <dbReference type="ARBA" id="ARBA00007116"/>
    </source>
</evidence>
<keyword evidence="9" id="KW-1185">Reference proteome</keyword>
<keyword evidence="2 7" id="KW-0699">rRNA-binding</keyword>
<dbReference type="KEGG" id="msyr:CXP39_00650"/>
<dbReference type="GO" id="GO:0003735">
    <property type="term" value="F:structural constituent of ribosome"/>
    <property type="evidence" value="ECO:0007669"/>
    <property type="project" value="InterPro"/>
</dbReference>
<dbReference type="HAMAP" id="MF_01337_B">
    <property type="entry name" value="Ribosomal_uL18_B"/>
    <property type="match status" value="1"/>
</dbReference>
<evidence type="ECO:0000256" key="5">
    <source>
        <dbReference type="ARBA" id="ARBA00023274"/>
    </source>
</evidence>
<dbReference type="GO" id="GO:0005737">
    <property type="term" value="C:cytoplasm"/>
    <property type="evidence" value="ECO:0007669"/>
    <property type="project" value="UniProtKB-ARBA"/>
</dbReference>
<dbReference type="NCBIfam" id="TIGR00060">
    <property type="entry name" value="L18_bact"/>
    <property type="match status" value="1"/>
</dbReference>
<protein>
    <recommendedName>
        <fullName evidence="6 7">Large ribosomal subunit protein uL18</fullName>
    </recommendedName>
</protein>
<sequence>MKFTKAESRKRRHFRVRNKISGTTSRPRLNVFKSNTNFYAQIIDDTTGVTLVSASTLKMDLNSKSNAEAAIKVAEEITKLALSKNIEEVVFDRGGYLYHGKVKAFAEAARANGLKF</sequence>
<evidence type="ECO:0000256" key="7">
    <source>
        <dbReference type="HAMAP-Rule" id="MF_01337"/>
    </source>
</evidence>
<keyword evidence="3 7" id="KW-0694">RNA-binding</keyword>
<dbReference type="Gene3D" id="3.30.420.100">
    <property type="match status" value="1"/>
</dbReference>
<comment type="function">
    <text evidence="7">This is one of the proteins that bind and probably mediate the attachment of the 5S RNA into the large ribosomal subunit, where it forms part of the central protuberance.</text>
</comment>